<proteinExistence type="predicted"/>
<dbReference type="AlphaFoldDB" id="A0AAD3SLM5"/>
<protein>
    <recommendedName>
        <fullName evidence="4">Secreted protein</fullName>
    </recommendedName>
</protein>
<feature type="signal peptide" evidence="1">
    <location>
        <begin position="1"/>
        <end position="16"/>
    </location>
</feature>
<accession>A0AAD3SLM5</accession>
<name>A0AAD3SLM5_NEPGR</name>
<evidence type="ECO:0000313" key="3">
    <source>
        <dbReference type="Proteomes" id="UP001279734"/>
    </source>
</evidence>
<dbReference type="Proteomes" id="UP001279734">
    <property type="component" value="Unassembled WGS sequence"/>
</dbReference>
<keyword evidence="3" id="KW-1185">Reference proteome</keyword>
<evidence type="ECO:0008006" key="4">
    <source>
        <dbReference type="Google" id="ProtNLM"/>
    </source>
</evidence>
<gene>
    <name evidence="2" type="ORF">Nepgr_015856</name>
</gene>
<comment type="caution">
    <text evidence="2">The sequence shown here is derived from an EMBL/GenBank/DDBJ whole genome shotgun (WGS) entry which is preliminary data.</text>
</comment>
<keyword evidence="1" id="KW-0732">Signal</keyword>
<organism evidence="2 3">
    <name type="scientific">Nepenthes gracilis</name>
    <name type="common">Slender pitcher plant</name>
    <dbReference type="NCBI Taxonomy" id="150966"/>
    <lineage>
        <taxon>Eukaryota</taxon>
        <taxon>Viridiplantae</taxon>
        <taxon>Streptophyta</taxon>
        <taxon>Embryophyta</taxon>
        <taxon>Tracheophyta</taxon>
        <taxon>Spermatophyta</taxon>
        <taxon>Magnoliopsida</taxon>
        <taxon>eudicotyledons</taxon>
        <taxon>Gunneridae</taxon>
        <taxon>Pentapetalae</taxon>
        <taxon>Caryophyllales</taxon>
        <taxon>Nepenthaceae</taxon>
        <taxon>Nepenthes</taxon>
    </lineage>
</organism>
<evidence type="ECO:0000256" key="1">
    <source>
        <dbReference type="SAM" id="SignalP"/>
    </source>
</evidence>
<sequence length="118" mass="12961">MPIAGLILLLVECIVAANFRANLDDARCCKAFLLLNIDISKCWLEHLLSKLGPLAMMVMRSDLVEGGMVCWPLLAVEERHPNRAALWTMLSIDLCYVDSVLGSILVVVGAGWVLAIPR</sequence>
<evidence type="ECO:0000313" key="2">
    <source>
        <dbReference type="EMBL" id="GMH14015.1"/>
    </source>
</evidence>
<feature type="chain" id="PRO_5041959966" description="Secreted protein" evidence="1">
    <location>
        <begin position="17"/>
        <end position="118"/>
    </location>
</feature>
<reference evidence="2" key="1">
    <citation type="submission" date="2023-05" db="EMBL/GenBank/DDBJ databases">
        <title>Nepenthes gracilis genome sequencing.</title>
        <authorList>
            <person name="Fukushima K."/>
        </authorList>
    </citation>
    <scope>NUCLEOTIDE SEQUENCE</scope>
    <source>
        <strain evidence="2">SING2019-196</strain>
    </source>
</reference>
<dbReference type="EMBL" id="BSYO01000013">
    <property type="protein sequence ID" value="GMH14015.1"/>
    <property type="molecule type" value="Genomic_DNA"/>
</dbReference>